<protein>
    <submittedName>
        <fullName evidence="2">Uncharacterized protein</fullName>
    </submittedName>
</protein>
<feature type="region of interest" description="Disordered" evidence="1">
    <location>
        <begin position="191"/>
        <end position="211"/>
    </location>
</feature>
<reference evidence="2" key="1">
    <citation type="submission" date="2021-03" db="EMBL/GenBank/DDBJ databases">
        <authorList>
            <person name="Bekaert M."/>
        </authorList>
    </citation>
    <scope>NUCLEOTIDE SEQUENCE</scope>
</reference>
<keyword evidence="3" id="KW-1185">Reference proteome</keyword>
<sequence>MEQSGVTLQTESLACEKVNVETMETEMNLSADNTSGIESAQKEIISCDEKTIEPEIIDLDSDNETENENNILSESVHTDEIDSISGTMDRTQGKENSEQETKPALLLLEHQKTSEIVDTVHVANAKKDQLISGFEVLQDDENDQNAIIVSANEEQISTEIAMETSTESNISDSDIIPLEMDELVPLESLSESIEESTNEVDNTKSLDTEEVQENVSIQLEVKKNRNRENLRH</sequence>
<comment type="caution">
    <text evidence="2">The sequence shown here is derived from an EMBL/GenBank/DDBJ whole genome shotgun (WGS) entry which is preliminary data.</text>
</comment>
<evidence type="ECO:0000313" key="2">
    <source>
        <dbReference type="EMBL" id="CAG2228642.1"/>
    </source>
</evidence>
<feature type="region of interest" description="Disordered" evidence="1">
    <location>
        <begin position="58"/>
        <end position="99"/>
    </location>
</feature>
<evidence type="ECO:0000313" key="3">
    <source>
        <dbReference type="Proteomes" id="UP000683360"/>
    </source>
</evidence>
<proteinExistence type="predicted"/>
<gene>
    <name evidence="2" type="ORF">MEDL_41576</name>
</gene>
<feature type="compositionally biased region" description="Acidic residues" evidence="1">
    <location>
        <begin position="58"/>
        <end position="67"/>
    </location>
</feature>
<dbReference type="Proteomes" id="UP000683360">
    <property type="component" value="Unassembled WGS sequence"/>
</dbReference>
<accession>A0A8S3TCR1</accession>
<dbReference type="AlphaFoldDB" id="A0A8S3TCR1"/>
<name>A0A8S3TCR1_MYTED</name>
<dbReference type="EMBL" id="CAJPWZ010001999">
    <property type="protein sequence ID" value="CAG2228642.1"/>
    <property type="molecule type" value="Genomic_DNA"/>
</dbReference>
<organism evidence="2 3">
    <name type="scientific">Mytilus edulis</name>
    <name type="common">Blue mussel</name>
    <dbReference type="NCBI Taxonomy" id="6550"/>
    <lineage>
        <taxon>Eukaryota</taxon>
        <taxon>Metazoa</taxon>
        <taxon>Spiralia</taxon>
        <taxon>Lophotrochozoa</taxon>
        <taxon>Mollusca</taxon>
        <taxon>Bivalvia</taxon>
        <taxon>Autobranchia</taxon>
        <taxon>Pteriomorphia</taxon>
        <taxon>Mytilida</taxon>
        <taxon>Mytiloidea</taxon>
        <taxon>Mytilidae</taxon>
        <taxon>Mytilinae</taxon>
        <taxon>Mytilus</taxon>
    </lineage>
</organism>
<evidence type="ECO:0000256" key="1">
    <source>
        <dbReference type="SAM" id="MobiDB-lite"/>
    </source>
</evidence>